<accession>A0A4Z2E8Q1</accession>
<evidence type="ECO:0000313" key="1">
    <source>
        <dbReference type="EMBL" id="TNN24682.1"/>
    </source>
</evidence>
<keyword evidence="2" id="KW-1185">Reference proteome</keyword>
<dbReference type="AlphaFoldDB" id="A0A4Z2E8Q1"/>
<organism evidence="1 2">
    <name type="scientific">Liparis tanakae</name>
    <name type="common">Tanaka's snailfish</name>
    <dbReference type="NCBI Taxonomy" id="230148"/>
    <lineage>
        <taxon>Eukaryota</taxon>
        <taxon>Metazoa</taxon>
        <taxon>Chordata</taxon>
        <taxon>Craniata</taxon>
        <taxon>Vertebrata</taxon>
        <taxon>Euteleostomi</taxon>
        <taxon>Actinopterygii</taxon>
        <taxon>Neopterygii</taxon>
        <taxon>Teleostei</taxon>
        <taxon>Neoteleostei</taxon>
        <taxon>Acanthomorphata</taxon>
        <taxon>Eupercaria</taxon>
        <taxon>Perciformes</taxon>
        <taxon>Cottioidei</taxon>
        <taxon>Cottales</taxon>
        <taxon>Liparidae</taxon>
        <taxon>Liparis</taxon>
    </lineage>
</organism>
<protein>
    <submittedName>
        <fullName evidence="1">Uncharacterized protein</fullName>
    </submittedName>
</protein>
<dbReference type="EMBL" id="SRLO01014576">
    <property type="protein sequence ID" value="TNN24682.1"/>
    <property type="molecule type" value="Genomic_DNA"/>
</dbReference>
<sequence length="200" mass="20489">MVPRELWQGAEPNASGVFSDVPLTATRGREAAFTVTSQGADQWDEGGGACDGWDRGAAATMASAWRRSRWRPTRLGGGAFTDLSVKLGERSVAAVHAAAGGQRALGGRGHGLPLGAVAAAGQLSPQGAAVLGGGAWAERKTSEGPRLGGAAAAPGSGRGGVLCYSRMPRPLLALMERPGSPRFLVMEGMLTEPLKPARFS</sequence>
<dbReference type="Proteomes" id="UP000314294">
    <property type="component" value="Unassembled WGS sequence"/>
</dbReference>
<evidence type="ECO:0000313" key="2">
    <source>
        <dbReference type="Proteomes" id="UP000314294"/>
    </source>
</evidence>
<reference evidence="1 2" key="1">
    <citation type="submission" date="2019-03" db="EMBL/GenBank/DDBJ databases">
        <title>First draft genome of Liparis tanakae, snailfish: a comprehensive survey of snailfish specific genes.</title>
        <authorList>
            <person name="Kim W."/>
            <person name="Song I."/>
            <person name="Jeong J.-H."/>
            <person name="Kim D."/>
            <person name="Kim S."/>
            <person name="Ryu S."/>
            <person name="Song J.Y."/>
            <person name="Lee S.K."/>
        </authorList>
    </citation>
    <scope>NUCLEOTIDE SEQUENCE [LARGE SCALE GENOMIC DNA]</scope>
    <source>
        <tissue evidence="1">Muscle</tissue>
    </source>
</reference>
<gene>
    <name evidence="1" type="ORF">EYF80_065191</name>
</gene>
<comment type="caution">
    <text evidence="1">The sequence shown here is derived from an EMBL/GenBank/DDBJ whole genome shotgun (WGS) entry which is preliminary data.</text>
</comment>
<proteinExistence type="predicted"/>
<name>A0A4Z2E8Q1_9TELE</name>